<dbReference type="AlphaFoldDB" id="A0A0B1RSH1"/>
<gene>
    <name evidence="8" type="ORF">OESDEN_24353</name>
</gene>
<dbReference type="PANTHER" id="PTHR11567:SF211">
    <property type="entry name" value="PROSTATIC ACID PHOSPHATASE"/>
    <property type="match status" value="1"/>
</dbReference>
<organism evidence="8 9">
    <name type="scientific">Oesophagostomum dentatum</name>
    <name type="common">Nodular worm</name>
    <dbReference type="NCBI Taxonomy" id="61180"/>
    <lineage>
        <taxon>Eukaryota</taxon>
        <taxon>Metazoa</taxon>
        <taxon>Ecdysozoa</taxon>
        <taxon>Nematoda</taxon>
        <taxon>Chromadorea</taxon>
        <taxon>Rhabditida</taxon>
        <taxon>Rhabditina</taxon>
        <taxon>Rhabditomorpha</taxon>
        <taxon>Strongyloidea</taxon>
        <taxon>Strongylidae</taxon>
        <taxon>Oesophagostomum</taxon>
    </lineage>
</organism>
<dbReference type="InterPro" id="IPR029033">
    <property type="entry name" value="His_PPase_superfam"/>
</dbReference>
<evidence type="ECO:0000256" key="7">
    <source>
        <dbReference type="ARBA" id="ARBA00023180"/>
    </source>
</evidence>
<name>A0A0B1RSH1_OESDE</name>
<evidence type="ECO:0000313" key="8">
    <source>
        <dbReference type="EMBL" id="KHJ76028.1"/>
    </source>
</evidence>
<keyword evidence="9" id="KW-1185">Reference proteome</keyword>
<dbReference type="EMBL" id="KN612163">
    <property type="protein sequence ID" value="KHJ76028.1"/>
    <property type="molecule type" value="Genomic_DNA"/>
</dbReference>
<accession>A0A0B1RSH1</accession>
<keyword evidence="7" id="KW-0325">Glycoprotein</keyword>
<evidence type="ECO:0000256" key="2">
    <source>
        <dbReference type="ARBA" id="ARBA00005375"/>
    </source>
</evidence>
<evidence type="ECO:0000256" key="4">
    <source>
        <dbReference type="ARBA" id="ARBA00022729"/>
    </source>
</evidence>
<keyword evidence="6" id="KW-1015">Disulfide bond</keyword>
<dbReference type="Gene3D" id="3.40.50.1240">
    <property type="entry name" value="Phosphoglycerate mutase-like"/>
    <property type="match status" value="1"/>
</dbReference>
<dbReference type="EC" id="3.1.3.2" evidence="3"/>
<sequence>MKQQMDLGKLLRKIYVVDNKFLSPRYSSKEVYVRATDTNRTIVSALSNLVGMFGQQDIGHKPDIDFPSAADWPVGFVPVAVHTLDKPTDYVSNTCFRYCNFYGEVSALIVVGNMFA</sequence>
<dbReference type="InterPro" id="IPR000560">
    <property type="entry name" value="His_Pase_clade-2"/>
</dbReference>
<dbReference type="Proteomes" id="UP000053660">
    <property type="component" value="Unassembled WGS sequence"/>
</dbReference>
<dbReference type="GO" id="GO:0003993">
    <property type="term" value="F:acid phosphatase activity"/>
    <property type="evidence" value="ECO:0007669"/>
    <property type="project" value="UniProtKB-EC"/>
</dbReference>
<protein>
    <recommendedName>
        <fullName evidence="3">acid phosphatase</fullName>
        <ecNumber evidence="3">3.1.3.2</ecNumber>
    </recommendedName>
</protein>
<comment type="catalytic activity">
    <reaction evidence="1">
        <text>a phosphate monoester + H2O = an alcohol + phosphate</text>
        <dbReference type="Rhea" id="RHEA:15017"/>
        <dbReference type="ChEBI" id="CHEBI:15377"/>
        <dbReference type="ChEBI" id="CHEBI:30879"/>
        <dbReference type="ChEBI" id="CHEBI:43474"/>
        <dbReference type="ChEBI" id="CHEBI:67140"/>
        <dbReference type="EC" id="3.1.3.2"/>
    </reaction>
</comment>
<evidence type="ECO:0000256" key="6">
    <source>
        <dbReference type="ARBA" id="ARBA00023157"/>
    </source>
</evidence>
<reference evidence="8 9" key="1">
    <citation type="submission" date="2014-03" db="EMBL/GenBank/DDBJ databases">
        <title>Draft genome of the hookworm Oesophagostomum dentatum.</title>
        <authorList>
            <person name="Mitreva M."/>
        </authorList>
    </citation>
    <scope>NUCLEOTIDE SEQUENCE [LARGE SCALE GENOMIC DNA]</scope>
    <source>
        <strain evidence="8 9">OD-Hann</strain>
    </source>
</reference>
<dbReference type="PANTHER" id="PTHR11567">
    <property type="entry name" value="ACID PHOSPHATASE-RELATED"/>
    <property type="match status" value="1"/>
</dbReference>
<evidence type="ECO:0000256" key="5">
    <source>
        <dbReference type="ARBA" id="ARBA00022801"/>
    </source>
</evidence>
<keyword evidence="4" id="KW-0732">Signal</keyword>
<evidence type="ECO:0000313" key="9">
    <source>
        <dbReference type="Proteomes" id="UP000053660"/>
    </source>
</evidence>
<dbReference type="Pfam" id="PF00328">
    <property type="entry name" value="His_Phos_2"/>
    <property type="match status" value="1"/>
</dbReference>
<dbReference type="CDD" id="cd07061">
    <property type="entry name" value="HP_HAP_like"/>
    <property type="match status" value="1"/>
</dbReference>
<dbReference type="SUPFAM" id="SSF53254">
    <property type="entry name" value="Phosphoglycerate mutase-like"/>
    <property type="match status" value="1"/>
</dbReference>
<comment type="similarity">
    <text evidence="2">Belongs to the histidine acid phosphatase family.</text>
</comment>
<dbReference type="InterPro" id="IPR050645">
    <property type="entry name" value="Histidine_acid_phosphatase"/>
</dbReference>
<keyword evidence="5" id="KW-0378">Hydrolase</keyword>
<proteinExistence type="inferred from homology"/>
<evidence type="ECO:0000256" key="3">
    <source>
        <dbReference type="ARBA" id="ARBA00012646"/>
    </source>
</evidence>
<dbReference type="OrthoDB" id="258392at2759"/>
<evidence type="ECO:0000256" key="1">
    <source>
        <dbReference type="ARBA" id="ARBA00000032"/>
    </source>
</evidence>